<protein>
    <submittedName>
        <fullName evidence="1">Uncharacterized protein</fullName>
    </submittedName>
</protein>
<dbReference type="RefSeq" id="WP_134429289.1">
    <property type="nucleotide sequence ID" value="NZ_SOGQ01000033.1"/>
</dbReference>
<sequence length="230" mass="25104">MLFATLAGLDHSRLLMSSIRQEGTTFALATLTRGAIEAYARAWWLIEDESNEEVLVRWLSAIAKELQSLERFAPNAPLKELRGRDSSPGDEREKALNDIERLTGSRRPRDIGYASLATALQSNFDSRARMNYSHLSGVAHGESLGINGFIGVDDVAHTYDIALPERWGMAFVSQAFSATAFTARKVLVLVGQDVGETHPCVIAHDEASTAIATIMARQRVAHGNAPRGQG</sequence>
<evidence type="ECO:0000313" key="1">
    <source>
        <dbReference type="EMBL" id="TFD01317.1"/>
    </source>
</evidence>
<dbReference type="EMBL" id="SOGQ01000033">
    <property type="protein sequence ID" value="TFD01317.1"/>
    <property type="molecule type" value="Genomic_DNA"/>
</dbReference>
<comment type="caution">
    <text evidence="1">The sequence shown here is derived from an EMBL/GenBank/DDBJ whole genome shotgun (WGS) entry which is preliminary data.</text>
</comment>
<reference evidence="1 2" key="1">
    <citation type="submission" date="2019-03" db="EMBL/GenBank/DDBJ databases">
        <title>Genomics of glacier-inhabiting Cryobacterium strains.</title>
        <authorList>
            <person name="Liu Q."/>
            <person name="Xin Y.-H."/>
        </authorList>
    </citation>
    <scope>NUCLEOTIDE SEQUENCE [LARGE SCALE GENOMIC DNA]</scope>
    <source>
        <strain evidence="1 2">TMT1-23-1</strain>
    </source>
</reference>
<evidence type="ECO:0000313" key="2">
    <source>
        <dbReference type="Proteomes" id="UP000297853"/>
    </source>
</evidence>
<organism evidence="1 2">
    <name type="scientific">Cryobacterium sinapicolor</name>
    <dbReference type="NCBI Taxonomy" id="1259236"/>
    <lineage>
        <taxon>Bacteria</taxon>
        <taxon>Bacillati</taxon>
        <taxon>Actinomycetota</taxon>
        <taxon>Actinomycetes</taxon>
        <taxon>Micrococcales</taxon>
        <taxon>Microbacteriaceae</taxon>
        <taxon>Cryobacterium</taxon>
    </lineage>
</organism>
<dbReference type="Proteomes" id="UP000297853">
    <property type="component" value="Unassembled WGS sequence"/>
</dbReference>
<gene>
    <name evidence="1" type="ORF">E3T28_07105</name>
</gene>
<accession>A0ABY2J8P8</accession>
<proteinExistence type="predicted"/>
<keyword evidence="2" id="KW-1185">Reference proteome</keyword>
<name>A0ABY2J8P8_9MICO</name>